<dbReference type="EMBL" id="FPAZ01000005">
    <property type="protein sequence ID" value="SFT57793.1"/>
    <property type="molecule type" value="Genomic_DNA"/>
</dbReference>
<dbReference type="PANTHER" id="PTHR42776">
    <property type="entry name" value="SERINE PEPTIDASE S9 FAMILY MEMBER"/>
    <property type="match status" value="1"/>
</dbReference>
<organism evidence="4 5">
    <name type="scientific">Pseudoalteromonas lipolytica</name>
    <dbReference type="NCBI Taxonomy" id="570156"/>
    <lineage>
        <taxon>Bacteria</taxon>
        <taxon>Pseudomonadati</taxon>
        <taxon>Pseudomonadota</taxon>
        <taxon>Gammaproteobacteria</taxon>
        <taxon>Alteromonadales</taxon>
        <taxon>Pseudoalteromonadaceae</taxon>
        <taxon>Pseudoalteromonas</taxon>
    </lineage>
</organism>
<keyword evidence="2" id="KW-0732">Signal</keyword>
<feature type="chain" id="PRO_5047428529" evidence="2">
    <location>
        <begin position="19"/>
        <end position="633"/>
    </location>
</feature>
<keyword evidence="4" id="KW-0645">Protease</keyword>
<reference evidence="4 5" key="1">
    <citation type="submission" date="2016-10" db="EMBL/GenBank/DDBJ databases">
        <authorList>
            <person name="Varghese N."/>
            <person name="Submissions S."/>
        </authorList>
    </citation>
    <scope>NUCLEOTIDE SEQUENCE [LARGE SCALE GENOMIC DNA]</scope>
    <source>
        <strain evidence="4 5">CGMCC 1.8499</strain>
    </source>
</reference>
<dbReference type="GO" id="GO:0004177">
    <property type="term" value="F:aminopeptidase activity"/>
    <property type="evidence" value="ECO:0007669"/>
    <property type="project" value="UniProtKB-KW"/>
</dbReference>
<keyword evidence="4" id="KW-0031">Aminopeptidase</keyword>
<dbReference type="PANTHER" id="PTHR42776:SF27">
    <property type="entry name" value="DIPEPTIDYL PEPTIDASE FAMILY MEMBER 6"/>
    <property type="match status" value="1"/>
</dbReference>
<name>A0ABY1GFV6_9GAMM</name>
<dbReference type="Pfam" id="PF00326">
    <property type="entry name" value="Peptidase_S9"/>
    <property type="match status" value="1"/>
</dbReference>
<gene>
    <name evidence="4" type="ORF">SAMN04487854_10558</name>
</gene>
<evidence type="ECO:0000256" key="2">
    <source>
        <dbReference type="SAM" id="SignalP"/>
    </source>
</evidence>
<dbReference type="InterPro" id="IPR002471">
    <property type="entry name" value="Pept_S9_AS"/>
</dbReference>
<accession>A0ABY1GFV6</accession>
<evidence type="ECO:0000313" key="5">
    <source>
        <dbReference type="Proteomes" id="UP000183805"/>
    </source>
</evidence>
<keyword evidence="1" id="KW-0378">Hydrolase</keyword>
<feature type="domain" description="Peptidase S9 prolyl oligopeptidase catalytic" evidence="3">
    <location>
        <begin position="428"/>
        <end position="633"/>
    </location>
</feature>
<evidence type="ECO:0000256" key="1">
    <source>
        <dbReference type="ARBA" id="ARBA00022801"/>
    </source>
</evidence>
<dbReference type="RefSeq" id="WP_227006839.1">
    <property type="nucleotide sequence ID" value="NZ_FPAZ01000005.1"/>
</dbReference>
<dbReference type="InterPro" id="IPR001375">
    <property type="entry name" value="Peptidase_S9_cat"/>
</dbReference>
<dbReference type="Gene3D" id="2.130.10.120">
    <property type="entry name" value="Prolyl oligopeptidase, N-terminal domain"/>
    <property type="match status" value="1"/>
</dbReference>
<feature type="signal peptide" evidence="2">
    <location>
        <begin position="1"/>
        <end position="18"/>
    </location>
</feature>
<protein>
    <submittedName>
        <fullName evidence="4">Dipeptidyl aminopeptidase/acylaminoacyl peptidase</fullName>
    </submittedName>
</protein>
<comment type="caution">
    <text evidence="4">The sequence shown here is derived from an EMBL/GenBank/DDBJ whole genome shotgun (WGS) entry which is preliminary data.</text>
</comment>
<sequence length="633" mass="72323">MIKGIITLLLLMALAVNAKTSPWDEYATLPIVEQPSLSPNGELIATLYNTDSGPTISVTKFPEINFKVLARLKKDKDRVDFIRWSGNRYIIVSASYPEYVNGQFLRVSRLYSINVETSETKVLTSPRFTDERWYRYQSFNLVSSLKNETDYALISTYDKNDRGYVVYRVHLGSSKFDKIQSNKHEIDSWYADSQGVVRLGISVAEKDDTFMASIWYRANKESELSKIHSQIWGEDDTFSIEALSNDGTKAYVLSNRELGREALWLYDIESGEFEKLLFSDDKYDLDSGITNNEGEFIGVSYFDDYYQTHYFSEEDGKQEQMVANLFKGKQATISSRSRDHSKLLVSVSNDVVPPTYYYFDLNTQKGGVWLSKYPYLVRKSFASVQNYSFKASDGMEITGYFTKPNNVENPPLIVMPHGGPHSRDYKYFNKKLQYLVELGFSVLQINFRGSSGFGSAFETAGYFQWGKRMQQDVYEAMDWVIQQGLAKKDNACIFGASYGGYVALTAAFQQPDRFKCVISISGVSDLETFVTKTERQGKYLGNIVDVKDSASISALAEVSAIKKINHIKAPILLIHGNNDTRVNYHQSKDFYDKAKKHLDIKYVEIEDGTHYFDDQESQEKLFSEITPFLKKHL</sequence>
<dbReference type="Proteomes" id="UP000183805">
    <property type="component" value="Unassembled WGS sequence"/>
</dbReference>
<evidence type="ECO:0000259" key="3">
    <source>
        <dbReference type="Pfam" id="PF00326"/>
    </source>
</evidence>
<dbReference type="SUPFAM" id="SSF53474">
    <property type="entry name" value="alpha/beta-Hydrolases"/>
    <property type="match status" value="1"/>
</dbReference>
<dbReference type="SUPFAM" id="SSF82171">
    <property type="entry name" value="DPP6 N-terminal domain-like"/>
    <property type="match status" value="1"/>
</dbReference>
<evidence type="ECO:0000313" key="4">
    <source>
        <dbReference type="EMBL" id="SFT57793.1"/>
    </source>
</evidence>
<proteinExistence type="predicted"/>
<dbReference type="PROSITE" id="PS00708">
    <property type="entry name" value="PRO_ENDOPEP_SER"/>
    <property type="match status" value="1"/>
</dbReference>
<dbReference type="Gene3D" id="3.40.50.1820">
    <property type="entry name" value="alpha/beta hydrolase"/>
    <property type="match status" value="1"/>
</dbReference>
<keyword evidence="5" id="KW-1185">Reference proteome</keyword>
<dbReference type="InterPro" id="IPR029058">
    <property type="entry name" value="AB_hydrolase_fold"/>
</dbReference>